<dbReference type="InterPro" id="IPR005835">
    <property type="entry name" value="NTP_transferase_dom"/>
</dbReference>
<comment type="caution">
    <text evidence="12">The sequence shown here is derived from an EMBL/GenBank/DDBJ whole genome shotgun (WGS) entry which is preliminary data.</text>
</comment>
<gene>
    <name evidence="12" type="ORF">EDC39_104193</name>
</gene>
<accession>A0A5D3WNY1</accession>
<dbReference type="InterPro" id="IPR005844">
    <property type="entry name" value="A-D-PHexomutase_a/b/a-I"/>
</dbReference>
<evidence type="ECO:0000256" key="4">
    <source>
        <dbReference type="ARBA" id="ARBA00022540"/>
    </source>
</evidence>
<dbReference type="GO" id="GO:0016779">
    <property type="term" value="F:nucleotidyltransferase activity"/>
    <property type="evidence" value="ECO:0007669"/>
    <property type="project" value="UniProtKB-KW"/>
</dbReference>
<dbReference type="InterPro" id="IPR050486">
    <property type="entry name" value="Mannose-1P_guanyltransferase"/>
</dbReference>
<dbReference type="CDD" id="cd03356">
    <property type="entry name" value="LbH_G1P_AT_C_like"/>
    <property type="match status" value="1"/>
</dbReference>
<dbReference type="RefSeq" id="WP_148895532.1">
    <property type="nucleotide sequence ID" value="NZ_VNIB01000004.1"/>
</dbReference>
<dbReference type="Gene3D" id="2.160.10.10">
    <property type="entry name" value="Hexapeptide repeat proteins"/>
    <property type="match status" value="1"/>
</dbReference>
<keyword evidence="12" id="KW-0548">Nucleotidyltransferase</keyword>
<keyword evidence="4" id="KW-0396">Initiation factor</keyword>
<dbReference type="Proteomes" id="UP000324159">
    <property type="component" value="Unassembled WGS sequence"/>
</dbReference>
<proteinExistence type="inferred from homology"/>
<dbReference type="Pfam" id="PF02880">
    <property type="entry name" value="PGM_PMM_III"/>
    <property type="match status" value="1"/>
</dbReference>
<feature type="domain" description="Alpha-D-phosphohexomutase alpha/beta/alpha" evidence="9">
    <location>
        <begin position="535"/>
        <end position="635"/>
    </location>
</feature>
<feature type="domain" description="Alpha-D-phosphohexomutase alpha/beta/alpha" evidence="10">
    <location>
        <begin position="643"/>
        <end position="743"/>
    </location>
</feature>
<dbReference type="GO" id="GO:0005975">
    <property type="term" value="P:carbohydrate metabolic process"/>
    <property type="evidence" value="ECO:0007669"/>
    <property type="project" value="InterPro"/>
</dbReference>
<dbReference type="Gene3D" id="3.30.310.50">
    <property type="entry name" value="Alpha-D-phosphohexomutase, C-terminal domain"/>
    <property type="match status" value="1"/>
</dbReference>
<dbReference type="Gene3D" id="3.40.120.10">
    <property type="entry name" value="Alpha-D-Glucose-1,6-Bisphosphate, subunit A, domain 3"/>
    <property type="match status" value="3"/>
</dbReference>
<reference evidence="12 13" key="1">
    <citation type="submission" date="2019-07" db="EMBL/GenBank/DDBJ databases">
        <title>Genomic Encyclopedia of Type Strains, Phase IV (KMG-IV): sequencing the most valuable type-strain genomes for metagenomic binning, comparative biology and taxonomic classification.</title>
        <authorList>
            <person name="Goeker M."/>
        </authorList>
    </citation>
    <scope>NUCLEOTIDE SEQUENCE [LARGE SCALE GENOMIC DNA]</scope>
    <source>
        <strain evidence="12 13">SS015</strain>
    </source>
</reference>
<feature type="domain" description="Nucleotidyl transferase" evidence="7">
    <location>
        <begin position="2"/>
        <end position="232"/>
    </location>
</feature>
<evidence type="ECO:0000259" key="10">
    <source>
        <dbReference type="Pfam" id="PF02880"/>
    </source>
</evidence>
<dbReference type="InterPro" id="IPR005845">
    <property type="entry name" value="A-D-PHexomutase_a/b/a-II"/>
</dbReference>
<evidence type="ECO:0000259" key="8">
    <source>
        <dbReference type="Pfam" id="PF02878"/>
    </source>
</evidence>
<evidence type="ECO:0000259" key="11">
    <source>
        <dbReference type="Pfam" id="PF25084"/>
    </source>
</evidence>
<dbReference type="SUPFAM" id="SSF55957">
    <property type="entry name" value="Phosphoglucomutase, C-terminal domain"/>
    <property type="match status" value="1"/>
</dbReference>
<keyword evidence="13" id="KW-1185">Reference proteome</keyword>
<dbReference type="OrthoDB" id="9788272at2"/>
<dbReference type="AlphaFoldDB" id="A0A5D3WNY1"/>
<evidence type="ECO:0000256" key="6">
    <source>
        <dbReference type="ARBA" id="ARBA00022917"/>
    </source>
</evidence>
<feature type="domain" description="Alpha-D-phosphohexomutase alpha/beta/alpha" evidence="8">
    <location>
        <begin position="393"/>
        <end position="516"/>
    </location>
</feature>
<evidence type="ECO:0000313" key="12">
    <source>
        <dbReference type="EMBL" id="TYO99069.1"/>
    </source>
</evidence>
<protein>
    <submittedName>
        <fullName evidence="12">Mannose-1-phosphate guanylyltransferase/phosphomannomutase</fullName>
    </submittedName>
</protein>
<dbReference type="Pfam" id="PF02878">
    <property type="entry name" value="PGM_PMM_I"/>
    <property type="match status" value="1"/>
</dbReference>
<keyword evidence="12" id="KW-0808">Transferase</keyword>
<dbReference type="SUPFAM" id="SSF53448">
    <property type="entry name" value="Nucleotide-diphospho-sugar transferases"/>
    <property type="match status" value="1"/>
</dbReference>
<evidence type="ECO:0000256" key="1">
    <source>
        <dbReference type="ARBA" id="ARBA00004514"/>
    </source>
</evidence>
<keyword evidence="6" id="KW-0648">Protein biosynthesis</keyword>
<dbReference type="CDD" id="cd05805">
    <property type="entry name" value="MPG1_transferase"/>
    <property type="match status" value="1"/>
</dbReference>
<feature type="domain" description="EIF2B subunit epsilon/gamma LbH" evidence="11">
    <location>
        <begin position="256"/>
        <end position="352"/>
    </location>
</feature>
<dbReference type="CDD" id="cd04181">
    <property type="entry name" value="NTP_transferase"/>
    <property type="match status" value="1"/>
</dbReference>
<dbReference type="InterPro" id="IPR029044">
    <property type="entry name" value="Nucleotide-diphossugar_trans"/>
</dbReference>
<dbReference type="Gene3D" id="3.90.550.10">
    <property type="entry name" value="Spore Coat Polysaccharide Biosynthesis Protein SpsA, Chain A"/>
    <property type="match status" value="1"/>
</dbReference>
<dbReference type="EMBL" id="VNIB01000004">
    <property type="protein sequence ID" value="TYO99069.1"/>
    <property type="molecule type" value="Genomic_DNA"/>
</dbReference>
<dbReference type="Pfam" id="PF02879">
    <property type="entry name" value="PGM_PMM_II"/>
    <property type="match status" value="1"/>
</dbReference>
<dbReference type="Pfam" id="PF25084">
    <property type="entry name" value="LbH_EIF2B"/>
    <property type="match status" value="1"/>
</dbReference>
<keyword evidence="3" id="KW-0963">Cytoplasm</keyword>
<dbReference type="InterPro" id="IPR036900">
    <property type="entry name" value="A-D-PHexomutase_C_sf"/>
</dbReference>
<evidence type="ECO:0000313" key="13">
    <source>
        <dbReference type="Proteomes" id="UP000324159"/>
    </source>
</evidence>
<dbReference type="SUPFAM" id="SSF51161">
    <property type="entry name" value="Trimeric LpxA-like enzymes"/>
    <property type="match status" value="1"/>
</dbReference>
<dbReference type="InterPro" id="IPR016055">
    <property type="entry name" value="A-D-PHexomutase_a/b/a-I/II/III"/>
</dbReference>
<evidence type="ECO:0000256" key="2">
    <source>
        <dbReference type="ARBA" id="ARBA00010231"/>
    </source>
</evidence>
<name>A0A5D3WNY1_9BACT</name>
<evidence type="ECO:0000256" key="3">
    <source>
        <dbReference type="ARBA" id="ARBA00022490"/>
    </source>
</evidence>
<comment type="similarity">
    <text evidence="2">Belongs to the phosphohexose mutase family.</text>
</comment>
<organism evidence="12 13">
    <name type="scientific">Geothermobacter ehrlichii</name>
    <dbReference type="NCBI Taxonomy" id="213224"/>
    <lineage>
        <taxon>Bacteria</taxon>
        <taxon>Pseudomonadati</taxon>
        <taxon>Thermodesulfobacteriota</taxon>
        <taxon>Desulfuromonadia</taxon>
        <taxon>Desulfuromonadales</taxon>
        <taxon>Geothermobacteraceae</taxon>
        <taxon>Geothermobacter</taxon>
    </lineage>
</organism>
<evidence type="ECO:0000256" key="5">
    <source>
        <dbReference type="ARBA" id="ARBA00022553"/>
    </source>
</evidence>
<evidence type="ECO:0000259" key="9">
    <source>
        <dbReference type="Pfam" id="PF02879"/>
    </source>
</evidence>
<dbReference type="Pfam" id="PF00483">
    <property type="entry name" value="NTP_transferase"/>
    <property type="match status" value="1"/>
</dbReference>
<dbReference type="GO" id="GO:0016868">
    <property type="term" value="F:intramolecular phosphotransferase activity"/>
    <property type="evidence" value="ECO:0007669"/>
    <property type="project" value="InterPro"/>
</dbReference>
<dbReference type="InterPro" id="IPR011004">
    <property type="entry name" value="Trimer_LpxA-like_sf"/>
</dbReference>
<dbReference type="InterPro" id="IPR056764">
    <property type="entry name" value="LbH_EIF2B3/5"/>
</dbReference>
<dbReference type="SUPFAM" id="SSF53738">
    <property type="entry name" value="Phosphoglucomutase, first 3 domains"/>
    <property type="match status" value="3"/>
</dbReference>
<comment type="subcellular location">
    <subcellularLocation>
        <location evidence="1">Cytoplasm</location>
        <location evidence="1">Cytosol</location>
    </subcellularLocation>
</comment>
<dbReference type="PANTHER" id="PTHR22572">
    <property type="entry name" value="SUGAR-1-PHOSPHATE GUANYL TRANSFERASE"/>
    <property type="match status" value="1"/>
</dbReference>
<keyword evidence="5" id="KW-0597">Phosphoprotein</keyword>
<dbReference type="InterPro" id="IPR005846">
    <property type="entry name" value="A-D-PHexomutase_a/b/a-III"/>
</dbReference>
<evidence type="ECO:0000259" key="7">
    <source>
        <dbReference type="Pfam" id="PF00483"/>
    </source>
</evidence>
<sequence>MKAVIMAGGFGTRIQPLTINLPKPMIPLANRPIMLHIVDLLKRHGITELVMLLYHQPEIIKNFFRDGSEFGVRIRYVTPLEDFGTAGAVKAAAKFLDETFLIISGDLLTDIDLRRAIDFHRQKKAQATIALTSVSDPLQFGVVITDAQGRITKFLEKPGWGEVFSDTINTGIYVIEPGVLDLIPEQSNRDWSKDVFPAMLADDAPLFGCRLEGYWADIGNTDAYLEACRDIARGRVEVTIEEPLLAPDRRIYFGGESSVENGAGAVLEGLVIIGENTQINGRAVIRDSIIGRNCTLEDGVELNGAVLWDNVYVKSGTRISDAVLGHNARTGRKVTIEPGVIVGDETTIGDGALLKRNVKIWPRKVVEADATVTTNLIWGERWRKSLFEGPLVSGLTNVELTPEFTARLGAAYGSTLPRGSTILAGRDAIRSSRMLKRSFVGGLLSAGINVRDVLTCPLPVLTFKLATFGEVGGVHFRQSPTDPAATEIVFLDAEGLEFSSAMGKSVERIYFKENFRRAHHSEPGGIFDMPGAYDVYRDHFLKAIDRKLLSRRRPKVVIDLNHSPAADLLPGLLNELGCEVVEINSHVEESKAGTTPEQKALFLEQLSRIVVILDATAGIWLGPSGEKLTIIDDRGEVLSDLESLVALCALSCGDNDGGRLVVPVSAPSVIDELAARTGLSVERTRVDGRALVEAATKNGTVMAGTLDGRFAFPALHPNFDGLFTVAKMLEMLCRTGSSLHDLKQVAEHRHYLHREVPCSAEYKGGIMRRMSETASQLEASFIDGVRITHGEAWVLVLPDQFRPVVHLIAEAEDATTAGKLLEHYREKITAWKKTLEQERDLRP</sequence>